<dbReference type="InterPro" id="IPR002110">
    <property type="entry name" value="Ankyrin_rpt"/>
</dbReference>
<protein>
    <submittedName>
        <fullName evidence="4">Uncharacterized protein</fullName>
    </submittedName>
</protein>
<feature type="repeat" description="ANK" evidence="3">
    <location>
        <begin position="43"/>
        <end position="75"/>
    </location>
</feature>
<evidence type="ECO:0000313" key="5">
    <source>
        <dbReference type="Proteomes" id="UP000007015"/>
    </source>
</evidence>
<keyword evidence="1" id="KW-0677">Repeat</keyword>
<dbReference type="Pfam" id="PF12796">
    <property type="entry name" value="Ank_2"/>
    <property type="match status" value="1"/>
</dbReference>
<gene>
    <name evidence="4" type="ORF">OsI_23589</name>
</gene>
<dbReference type="PANTHER" id="PTHR24171">
    <property type="entry name" value="ANKYRIN REPEAT DOMAIN-CONTAINING PROTEIN 39-RELATED"/>
    <property type="match status" value="1"/>
</dbReference>
<sequence>MSIDAAGRDDKTPLRLAAKAGRRDAVKALLAAGARADARCGTDGGTLLHAAARRGDEVIVRLILANGAASTAAVRNTAGKTAFEIAAEECHGGRIINLILKLIL</sequence>
<keyword evidence="5" id="KW-1185">Reference proteome</keyword>
<dbReference type="STRING" id="39946.A2YEP5"/>
<dbReference type="HOGENOM" id="CLU_000134_45_5_1"/>
<dbReference type="Gene3D" id="1.25.40.20">
    <property type="entry name" value="Ankyrin repeat-containing domain"/>
    <property type="match status" value="1"/>
</dbReference>
<keyword evidence="2 3" id="KW-0040">ANK repeat</keyword>
<dbReference type="SUPFAM" id="SSF48403">
    <property type="entry name" value="Ankyrin repeat"/>
    <property type="match status" value="1"/>
</dbReference>
<reference evidence="4 5" key="1">
    <citation type="journal article" date="2005" name="PLoS Biol.">
        <title>The genomes of Oryza sativa: a history of duplications.</title>
        <authorList>
            <person name="Yu J."/>
            <person name="Wang J."/>
            <person name="Lin W."/>
            <person name="Li S."/>
            <person name="Li H."/>
            <person name="Zhou J."/>
            <person name="Ni P."/>
            <person name="Dong W."/>
            <person name="Hu S."/>
            <person name="Zeng C."/>
            <person name="Zhang J."/>
            <person name="Zhang Y."/>
            <person name="Li R."/>
            <person name="Xu Z."/>
            <person name="Li S."/>
            <person name="Li X."/>
            <person name="Zheng H."/>
            <person name="Cong L."/>
            <person name="Lin L."/>
            <person name="Yin J."/>
            <person name="Geng J."/>
            <person name="Li G."/>
            <person name="Shi J."/>
            <person name="Liu J."/>
            <person name="Lv H."/>
            <person name="Li J."/>
            <person name="Wang J."/>
            <person name="Deng Y."/>
            <person name="Ran L."/>
            <person name="Shi X."/>
            <person name="Wang X."/>
            <person name="Wu Q."/>
            <person name="Li C."/>
            <person name="Ren X."/>
            <person name="Wang J."/>
            <person name="Wang X."/>
            <person name="Li D."/>
            <person name="Liu D."/>
            <person name="Zhang X."/>
            <person name="Ji Z."/>
            <person name="Zhao W."/>
            <person name="Sun Y."/>
            <person name="Zhang Z."/>
            <person name="Bao J."/>
            <person name="Han Y."/>
            <person name="Dong L."/>
            <person name="Ji J."/>
            <person name="Chen P."/>
            <person name="Wu S."/>
            <person name="Liu J."/>
            <person name="Xiao Y."/>
            <person name="Bu D."/>
            <person name="Tan J."/>
            <person name="Yang L."/>
            <person name="Ye C."/>
            <person name="Zhang J."/>
            <person name="Xu J."/>
            <person name="Zhou Y."/>
            <person name="Yu Y."/>
            <person name="Zhang B."/>
            <person name="Zhuang S."/>
            <person name="Wei H."/>
            <person name="Liu B."/>
            <person name="Lei M."/>
            <person name="Yu H."/>
            <person name="Li Y."/>
            <person name="Xu H."/>
            <person name="Wei S."/>
            <person name="He X."/>
            <person name="Fang L."/>
            <person name="Zhang Z."/>
            <person name="Zhang Y."/>
            <person name="Huang X."/>
            <person name="Su Z."/>
            <person name="Tong W."/>
            <person name="Li J."/>
            <person name="Tong Z."/>
            <person name="Li S."/>
            <person name="Ye J."/>
            <person name="Wang L."/>
            <person name="Fang L."/>
            <person name="Lei T."/>
            <person name="Chen C."/>
            <person name="Chen H."/>
            <person name="Xu Z."/>
            <person name="Li H."/>
            <person name="Huang H."/>
            <person name="Zhang F."/>
            <person name="Xu H."/>
            <person name="Li N."/>
            <person name="Zhao C."/>
            <person name="Li S."/>
            <person name="Dong L."/>
            <person name="Huang Y."/>
            <person name="Li L."/>
            <person name="Xi Y."/>
            <person name="Qi Q."/>
            <person name="Li W."/>
            <person name="Zhang B."/>
            <person name="Hu W."/>
            <person name="Zhang Y."/>
            <person name="Tian X."/>
            <person name="Jiao Y."/>
            <person name="Liang X."/>
            <person name="Jin J."/>
            <person name="Gao L."/>
            <person name="Zheng W."/>
            <person name="Hao B."/>
            <person name="Liu S."/>
            <person name="Wang W."/>
            <person name="Yuan L."/>
            <person name="Cao M."/>
            <person name="McDermott J."/>
            <person name="Samudrala R."/>
            <person name="Wang J."/>
            <person name="Wong G.K."/>
            <person name="Yang H."/>
        </authorList>
    </citation>
    <scope>NUCLEOTIDE SEQUENCE [LARGE SCALE GENOMIC DNA]</scope>
    <source>
        <strain evidence="5">cv. 93-11</strain>
    </source>
</reference>
<name>A2YEP5_ORYSI</name>
<dbReference type="PANTHER" id="PTHR24171:SF10">
    <property type="entry name" value="ANKYRIN REPEAT DOMAIN-CONTAINING PROTEIN 29-LIKE"/>
    <property type="match status" value="1"/>
</dbReference>
<dbReference type="Gramene" id="BGIOSGA023201-TA">
    <property type="protein sequence ID" value="BGIOSGA023201-PA"/>
    <property type="gene ID" value="BGIOSGA023201"/>
</dbReference>
<dbReference type="PROSITE" id="PS50088">
    <property type="entry name" value="ANK_REPEAT"/>
    <property type="match status" value="2"/>
</dbReference>
<evidence type="ECO:0000256" key="1">
    <source>
        <dbReference type="ARBA" id="ARBA00022737"/>
    </source>
</evidence>
<proteinExistence type="predicted"/>
<accession>A2YEP5</accession>
<dbReference type="AlphaFoldDB" id="A2YEP5"/>
<organism evidence="4 5">
    <name type="scientific">Oryza sativa subsp. indica</name>
    <name type="common">Rice</name>
    <dbReference type="NCBI Taxonomy" id="39946"/>
    <lineage>
        <taxon>Eukaryota</taxon>
        <taxon>Viridiplantae</taxon>
        <taxon>Streptophyta</taxon>
        <taxon>Embryophyta</taxon>
        <taxon>Tracheophyta</taxon>
        <taxon>Spermatophyta</taxon>
        <taxon>Magnoliopsida</taxon>
        <taxon>Liliopsida</taxon>
        <taxon>Poales</taxon>
        <taxon>Poaceae</taxon>
        <taxon>BOP clade</taxon>
        <taxon>Oryzoideae</taxon>
        <taxon>Oryzeae</taxon>
        <taxon>Oryzinae</taxon>
        <taxon>Oryza</taxon>
        <taxon>Oryza sativa</taxon>
    </lineage>
</organism>
<dbReference type="EMBL" id="CM000131">
    <property type="protein sequence ID" value="EAZ01556.1"/>
    <property type="molecule type" value="Genomic_DNA"/>
</dbReference>
<dbReference type="Proteomes" id="UP000007015">
    <property type="component" value="Chromosome 6"/>
</dbReference>
<evidence type="ECO:0000256" key="3">
    <source>
        <dbReference type="PROSITE-ProRule" id="PRU00023"/>
    </source>
</evidence>
<dbReference type="SMART" id="SM00248">
    <property type="entry name" value="ANK"/>
    <property type="match status" value="2"/>
</dbReference>
<evidence type="ECO:0000256" key="2">
    <source>
        <dbReference type="ARBA" id="ARBA00023043"/>
    </source>
</evidence>
<evidence type="ECO:0000313" key="4">
    <source>
        <dbReference type="EMBL" id="EAZ01556.1"/>
    </source>
</evidence>
<dbReference type="InterPro" id="IPR036770">
    <property type="entry name" value="Ankyrin_rpt-contain_sf"/>
</dbReference>
<feature type="repeat" description="ANK" evidence="3">
    <location>
        <begin position="9"/>
        <end position="41"/>
    </location>
</feature>
<dbReference type="PROSITE" id="PS50297">
    <property type="entry name" value="ANK_REP_REGION"/>
    <property type="match status" value="2"/>
</dbReference>